<proteinExistence type="predicted"/>
<dbReference type="InterPro" id="IPR027417">
    <property type="entry name" value="P-loop_NTPase"/>
</dbReference>
<evidence type="ECO:0000313" key="3">
    <source>
        <dbReference type="Proteomes" id="UP000269693"/>
    </source>
</evidence>
<dbReference type="RefSeq" id="WP_073184898.1">
    <property type="nucleotide sequence ID" value="NZ_CP032544.1"/>
</dbReference>
<dbReference type="EMBL" id="CP032544">
    <property type="protein sequence ID" value="AZJ32251.1"/>
    <property type="molecule type" value="Genomic_DNA"/>
</dbReference>
<sequence>MGQSLTEIAQKLEDSQKKVQLIYAFNGTGKTRLSRKFRLLVDPKVSNQEQEEEQVSGIKVMYYNAFTEDLFYWDNDLDADTNRKLLIRPNNFTDLALGFLKDQGLDDNIVKNFQHFTTDSITPLFNEEYTKQDENGKNIVVKAYSEVTFSVASGDDQSQNNIKISKGEESNFIWCVYYSLIEQVVELLNIPEPEDRATNQFDDVEYIFIDDPISSLDENHLIELAVNLAELIRKSNDIKFIISTHNPLFYNVLYNELGLARKKGAFMLSKNEDGTFNLDPKHGDSNKSFSYHLYLRDVIKNAIDNNEVSKFHFVLLRNLYEKTANFLGYSKWSELLPKDNREGYASRIMTFYSHSTLSSEEVREPTPPEKEMVNYLFKYLLDNSKYLQEEIEIEQA</sequence>
<dbReference type="InterPro" id="IPR026866">
    <property type="entry name" value="CR006_AAA"/>
</dbReference>
<reference evidence="2 3" key="1">
    <citation type="submission" date="2018-09" db="EMBL/GenBank/DDBJ databases">
        <title>Insights into the microbiota of Asian seabass (Lates calcarifer) with tenacibaculosis symptoms and description of sp. nov. Tenacibaculum singaporense.</title>
        <authorList>
            <person name="Miyake S."/>
            <person name="Soh M."/>
            <person name="Azman M.N."/>
            <person name="Ngoh S.Y."/>
            <person name="Orban L."/>
            <person name="Seedorf H."/>
        </authorList>
    </citation>
    <scope>NUCLEOTIDE SEQUENCE [LARGE SCALE GENOMIC DNA]</scope>
    <source>
        <strain evidence="2 3">DSM 13764</strain>
    </source>
</reference>
<dbReference type="Gene3D" id="3.40.50.300">
    <property type="entry name" value="P-loop containing nucleotide triphosphate hydrolases"/>
    <property type="match status" value="1"/>
</dbReference>
<evidence type="ECO:0000313" key="2">
    <source>
        <dbReference type="EMBL" id="AZJ32251.1"/>
    </source>
</evidence>
<dbReference type="SUPFAM" id="SSF52540">
    <property type="entry name" value="P-loop containing nucleoside triphosphate hydrolases"/>
    <property type="match status" value="1"/>
</dbReference>
<gene>
    <name evidence="2" type="ORF">D6200_06630</name>
</gene>
<dbReference type="Pfam" id="PF13166">
    <property type="entry name" value="AAA_13"/>
    <property type="match status" value="1"/>
</dbReference>
<accession>A0ABM7CES6</accession>
<keyword evidence="3" id="KW-1185">Reference proteome</keyword>
<protein>
    <submittedName>
        <fullName evidence="2">Anticodon nuclease</fullName>
    </submittedName>
</protein>
<organism evidence="2 3">
    <name type="scientific">Tenacibaculum mesophilum</name>
    <dbReference type="NCBI Taxonomy" id="104268"/>
    <lineage>
        <taxon>Bacteria</taxon>
        <taxon>Pseudomonadati</taxon>
        <taxon>Bacteroidota</taxon>
        <taxon>Flavobacteriia</taxon>
        <taxon>Flavobacteriales</taxon>
        <taxon>Flavobacteriaceae</taxon>
        <taxon>Tenacibaculum</taxon>
    </lineage>
</organism>
<feature type="domain" description="Protein CR006 P-loop" evidence="1">
    <location>
        <begin position="156"/>
        <end position="328"/>
    </location>
</feature>
<evidence type="ECO:0000259" key="1">
    <source>
        <dbReference type="Pfam" id="PF13166"/>
    </source>
</evidence>
<name>A0ABM7CES6_9FLAO</name>
<dbReference type="Proteomes" id="UP000269693">
    <property type="component" value="Chromosome"/>
</dbReference>